<dbReference type="SUPFAM" id="SSF57850">
    <property type="entry name" value="RING/U-box"/>
    <property type="match status" value="1"/>
</dbReference>
<dbReference type="InterPro" id="IPR001841">
    <property type="entry name" value="Znf_RING"/>
</dbReference>
<dbReference type="OrthoDB" id="1431934at2759"/>
<dbReference type="InterPro" id="IPR017907">
    <property type="entry name" value="Znf_RING_CS"/>
</dbReference>
<keyword evidence="2 4" id="KW-0863">Zinc-finger</keyword>
<organism evidence="6 7">
    <name type="scientific">Clupea harengus</name>
    <name type="common">Atlantic herring</name>
    <dbReference type="NCBI Taxonomy" id="7950"/>
    <lineage>
        <taxon>Eukaryota</taxon>
        <taxon>Metazoa</taxon>
        <taxon>Chordata</taxon>
        <taxon>Craniata</taxon>
        <taxon>Vertebrata</taxon>
        <taxon>Euteleostomi</taxon>
        <taxon>Actinopterygii</taxon>
        <taxon>Neopterygii</taxon>
        <taxon>Teleostei</taxon>
        <taxon>Clupei</taxon>
        <taxon>Clupeiformes</taxon>
        <taxon>Clupeoidei</taxon>
        <taxon>Clupeidae</taxon>
        <taxon>Clupea</taxon>
    </lineage>
</organism>
<keyword evidence="1" id="KW-0479">Metal-binding</keyword>
<keyword evidence="6" id="KW-1185">Reference proteome</keyword>
<dbReference type="KEGG" id="char:105907143"/>
<dbReference type="AlphaFoldDB" id="A0A6P3W6U5"/>
<evidence type="ECO:0000256" key="1">
    <source>
        <dbReference type="ARBA" id="ARBA00022723"/>
    </source>
</evidence>
<dbReference type="PROSITE" id="PS50089">
    <property type="entry name" value="ZF_RING_2"/>
    <property type="match status" value="1"/>
</dbReference>
<proteinExistence type="predicted"/>
<evidence type="ECO:0000313" key="7">
    <source>
        <dbReference type="RefSeq" id="XP_012690873.2"/>
    </source>
</evidence>
<gene>
    <name evidence="7" type="primary">LOC105907143</name>
</gene>
<dbReference type="Proteomes" id="UP000515152">
    <property type="component" value="Chromosome 18"/>
</dbReference>
<accession>A0A6P3W6U5</accession>
<keyword evidence="3" id="KW-0862">Zinc</keyword>
<reference evidence="7" key="1">
    <citation type="submission" date="2025-08" db="UniProtKB">
        <authorList>
            <consortium name="RefSeq"/>
        </authorList>
    </citation>
    <scope>IDENTIFICATION</scope>
</reference>
<evidence type="ECO:0000259" key="5">
    <source>
        <dbReference type="PROSITE" id="PS50089"/>
    </source>
</evidence>
<evidence type="ECO:0000256" key="3">
    <source>
        <dbReference type="ARBA" id="ARBA00022833"/>
    </source>
</evidence>
<dbReference type="PROSITE" id="PS00518">
    <property type="entry name" value="ZF_RING_1"/>
    <property type="match status" value="1"/>
</dbReference>
<name>A0A6P3W6U5_CLUHA</name>
<dbReference type="Gene3D" id="1.20.120.1750">
    <property type="match status" value="1"/>
</dbReference>
<protein>
    <submittedName>
        <fullName evidence="7">Zinc finger protein 672-like</fullName>
    </submittedName>
</protein>
<feature type="domain" description="RING-type" evidence="5">
    <location>
        <begin position="211"/>
        <end position="247"/>
    </location>
</feature>
<evidence type="ECO:0000256" key="2">
    <source>
        <dbReference type="ARBA" id="ARBA00022771"/>
    </source>
</evidence>
<evidence type="ECO:0000313" key="6">
    <source>
        <dbReference type="Proteomes" id="UP000515152"/>
    </source>
</evidence>
<dbReference type="RefSeq" id="XP_012690873.2">
    <property type="nucleotide sequence ID" value="XM_012835419.2"/>
</dbReference>
<evidence type="ECO:0000256" key="4">
    <source>
        <dbReference type="PROSITE-ProRule" id="PRU00175"/>
    </source>
</evidence>
<sequence length="270" mass="29783">MEKLSNILGLTKALLREKAKSIKLGQQQKVLGDGETRGRGQCKTTQLGNTIQPQGSCGHGLKSSEVICMVNLCLKQKSLDFSCPVCGESWDWEQVKDQIQLSQAQSSILEAQVNRIVQELPDRYKKCPVCSCILRRPLESTGQPCPFSSCARCPRTHHFCWTCLAPWVFPDEAGAGQCSNGSCYVVGTLLSCDVVTESGSSVLGCPRFRACPECLTLLSHTGCKHTTCPECGHAFCYVCLQDTAACPQETTEYFHPFCRGQKAERQWFIT</sequence>
<dbReference type="GeneID" id="105907143"/>
<dbReference type="GO" id="GO:0008270">
    <property type="term" value="F:zinc ion binding"/>
    <property type="evidence" value="ECO:0007669"/>
    <property type="project" value="UniProtKB-KW"/>
</dbReference>